<evidence type="ECO:0000313" key="2">
    <source>
        <dbReference type="Proteomes" id="UP000279307"/>
    </source>
</evidence>
<protein>
    <submittedName>
        <fullName evidence="1">Uncharacterized protein</fullName>
    </submittedName>
</protein>
<organism evidence="1 2">
    <name type="scientific">Ooceraea biroi</name>
    <name type="common">Clonal raider ant</name>
    <name type="synonym">Cerapachys biroi</name>
    <dbReference type="NCBI Taxonomy" id="2015173"/>
    <lineage>
        <taxon>Eukaryota</taxon>
        <taxon>Metazoa</taxon>
        <taxon>Ecdysozoa</taxon>
        <taxon>Arthropoda</taxon>
        <taxon>Hexapoda</taxon>
        <taxon>Insecta</taxon>
        <taxon>Pterygota</taxon>
        <taxon>Neoptera</taxon>
        <taxon>Endopterygota</taxon>
        <taxon>Hymenoptera</taxon>
        <taxon>Apocrita</taxon>
        <taxon>Aculeata</taxon>
        <taxon>Formicoidea</taxon>
        <taxon>Formicidae</taxon>
        <taxon>Dorylinae</taxon>
        <taxon>Ooceraea</taxon>
    </lineage>
</organism>
<dbReference type="AlphaFoldDB" id="A0A3L8DM19"/>
<feature type="non-terminal residue" evidence="1">
    <location>
        <position position="1"/>
    </location>
</feature>
<gene>
    <name evidence="1" type="ORF">DMN91_005847</name>
</gene>
<sequence>PSLTRREYPRQIMNKRSRLRRTIFELPIKLYLPEEQEPRSCCQPVLTLSSFSAGLTFNVNYPLAYPT</sequence>
<proteinExistence type="predicted"/>
<reference evidence="1 2" key="1">
    <citation type="journal article" date="2018" name="Genome Res.">
        <title>The genomic architecture and molecular evolution of ant odorant receptors.</title>
        <authorList>
            <person name="McKenzie S.K."/>
            <person name="Kronauer D.J.C."/>
        </authorList>
    </citation>
    <scope>NUCLEOTIDE SEQUENCE [LARGE SCALE GENOMIC DNA]</scope>
    <source>
        <strain evidence="1">Clonal line C1</strain>
    </source>
</reference>
<dbReference type="EMBL" id="QOIP01000006">
    <property type="protein sequence ID" value="RLU21474.1"/>
    <property type="molecule type" value="Genomic_DNA"/>
</dbReference>
<accession>A0A3L8DM19</accession>
<comment type="caution">
    <text evidence="1">The sequence shown here is derived from an EMBL/GenBank/DDBJ whole genome shotgun (WGS) entry which is preliminary data.</text>
</comment>
<dbReference type="Proteomes" id="UP000279307">
    <property type="component" value="Chromosome 6"/>
</dbReference>
<name>A0A3L8DM19_OOCBI</name>
<evidence type="ECO:0000313" key="1">
    <source>
        <dbReference type="EMBL" id="RLU21474.1"/>
    </source>
</evidence>